<evidence type="ECO:0000256" key="4">
    <source>
        <dbReference type="ARBA" id="ARBA00022643"/>
    </source>
</evidence>
<dbReference type="Pfam" id="PF00175">
    <property type="entry name" value="NAD_binding_1"/>
    <property type="match status" value="1"/>
</dbReference>
<dbReference type="GO" id="GO:0003958">
    <property type="term" value="F:NADPH-hemoprotein reductase activity"/>
    <property type="evidence" value="ECO:0007669"/>
    <property type="project" value="UniProtKB-EC"/>
</dbReference>
<gene>
    <name evidence="12" type="ORF">SEMRO_755_G197670.1</name>
</gene>
<dbReference type="Proteomes" id="UP001153069">
    <property type="component" value="Unassembled WGS sequence"/>
</dbReference>
<accession>A0A9N8HI44</accession>
<dbReference type="PANTHER" id="PTHR19384">
    <property type="entry name" value="NITRIC OXIDE SYNTHASE-RELATED"/>
    <property type="match status" value="1"/>
</dbReference>
<dbReference type="SUPFAM" id="SSF63380">
    <property type="entry name" value="Riboflavin synthase domain-like"/>
    <property type="match status" value="1"/>
</dbReference>
<dbReference type="GO" id="GO:0050660">
    <property type="term" value="F:flavin adenine dinucleotide binding"/>
    <property type="evidence" value="ECO:0007669"/>
    <property type="project" value="TreeGrafter"/>
</dbReference>
<dbReference type="InterPro" id="IPR001709">
    <property type="entry name" value="Flavoprot_Pyr_Nucl_cyt_Rdtase"/>
</dbReference>
<comment type="cofactor">
    <cofactor evidence="2">
        <name>FAD</name>
        <dbReference type="ChEBI" id="CHEBI:57692"/>
    </cofactor>
</comment>
<comment type="caution">
    <text evidence="12">The sequence shown here is derived from an EMBL/GenBank/DDBJ whole genome shotgun (WGS) entry which is preliminary data.</text>
</comment>
<evidence type="ECO:0000256" key="5">
    <source>
        <dbReference type="ARBA" id="ARBA00022827"/>
    </source>
</evidence>
<proteinExistence type="predicted"/>
<feature type="domain" description="Flavodoxin-like" evidence="10">
    <location>
        <begin position="73"/>
        <end position="243"/>
    </location>
</feature>
<dbReference type="EMBL" id="CAICTM010000754">
    <property type="protein sequence ID" value="CAB9516023.1"/>
    <property type="molecule type" value="Genomic_DNA"/>
</dbReference>
<dbReference type="Pfam" id="PF00667">
    <property type="entry name" value="FAD_binding_1"/>
    <property type="match status" value="1"/>
</dbReference>
<evidence type="ECO:0000259" key="10">
    <source>
        <dbReference type="PROSITE" id="PS50902"/>
    </source>
</evidence>
<dbReference type="EC" id="1.6.2.4" evidence="8"/>
<dbReference type="InterPro" id="IPR001433">
    <property type="entry name" value="OxRdtase_FAD/NAD-bd"/>
</dbReference>
<keyword evidence="5" id="KW-0274">FAD</keyword>
<evidence type="ECO:0000256" key="6">
    <source>
        <dbReference type="ARBA" id="ARBA00022857"/>
    </source>
</evidence>
<dbReference type="OrthoDB" id="1856718at2759"/>
<dbReference type="GO" id="GO:0005829">
    <property type="term" value="C:cytosol"/>
    <property type="evidence" value="ECO:0007669"/>
    <property type="project" value="TreeGrafter"/>
</dbReference>
<sequence length="665" mass="73673">MLERTLKRRFPLCLSWQWLQLLLLCLCPSVTVLGQQCFDTGDCLDPAVLEDSHDAVTESTTSSSDSSSSIPDVLVLLCTQSFTGEQLVDEFLVDALAGQNNVRIQLVDEAGIDWAWKSDDQHHLLDETDQSTTQLLLSHRAKSILFVASTYGDGDPPNHALEFADWLLSSATSTTTSSEEEDPIPFAVFGLGDHAYQHFCIFAKLIDETLAQRGGRRLLPLQTADAQQGDQAGHFAQWTQQIVQVLQDQQILAPAQASSKQTQSQQQWTVPFASTGMDWRKSNRDPTYTNLATFHSATELLVDDSNNSNRSVLHVEFHIPKSTCQPLHVCQQLQPGDHLGIYPRNSRHTVQTALQWLLLDDHNNCQTTLAIRDNDNNKWIPHPINAYDFLAAHVDLAGRATPSALRALLPFVGTLELRALARDLTHVSTTATTSNDTTNTTTTTNTTLTLFDQWLAAQQNPFMTKLELAMVFECRPSLQALARALGPIQPRLYSIATVNQHDDSTLRIGICMAVAERGLATNFIAHMAPSALVAVLLRQSKFHYGSTSDHVNSSTLLVAAGTGIGPYIGFLQQQQQQQQQQHPSNAPIRLVYGARYPSDVLYRNELEQLLLARPAGLLLPLEAHVVFSRVPPRQHVQDVLLQPNMTAVLWKDVFVEAGRVFACGD</sequence>
<dbReference type="InterPro" id="IPR029039">
    <property type="entry name" value="Flavoprotein-like_sf"/>
</dbReference>
<keyword evidence="3" id="KW-0285">Flavoprotein</keyword>
<dbReference type="PANTHER" id="PTHR19384:SF17">
    <property type="entry name" value="NADPH--CYTOCHROME P450 REDUCTASE"/>
    <property type="match status" value="1"/>
</dbReference>
<dbReference type="InterPro" id="IPR001094">
    <property type="entry name" value="Flavdoxin-like"/>
</dbReference>
<dbReference type="AlphaFoldDB" id="A0A9N8HI44"/>
<keyword evidence="6" id="KW-0521">NADP</keyword>
<evidence type="ECO:0000256" key="9">
    <source>
        <dbReference type="SAM" id="SignalP"/>
    </source>
</evidence>
<dbReference type="GO" id="GO:0010181">
    <property type="term" value="F:FMN binding"/>
    <property type="evidence" value="ECO:0007669"/>
    <property type="project" value="InterPro"/>
</dbReference>
<evidence type="ECO:0000313" key="13">
    <source>
        <dbReference type="Proteomes" id="UP001153069"/>
    </source>
</evidence>
<dbReference type="Gene3D" id="1.20.990.10">
    <property type="entry name" value="NADPH-cytochrome p450 Reductase, Chain A, domain 3"/>
    <property type="match status" value="1"/>
</dbReference>
<dbReference type="InterPro" id="IPR023173">
    <property type="entry name" value="NADPH_Cyt_P450_Rdtase_alpha"/>
</dbReference>
<keyword evidence="13" id="KW-1185">Reference proteome</keyword>
<keyword evidence="9" id="KW-0732">Signal</keyword>
<dbReference type="PROSITE" id="PS51384">
    <property type="entry name" value="FAD_FR"/>
    <property type="match status" value="1"/>
</dbReference>
<evidence type="ECO:0000256" key="3">
    <source>
        <dbReference type="ARBA" id="ARBA00022630"/>
    </source>
</evidence>
<dbReference type="InterPro" id="IPR003097">
    <property type="entry name" value="CysJ-like_FAD-binding"/>
</dbReference>
<evidence type="ECO:0000259" key="11">
    <source>
        <dbReference type="PROSITE" id="PS51384"/>
    </source>
</evidence>
<evidence type="ECO:0000256" key="7">
    <source>
        <dbReference type="ARBA" id="ARBA00023002"/>
    </source>
</evidence>
<dbReference type="Gene3D" id="3.40.50.80">
    <property type="entry name" value="Nucleotide-binding domain of ferredoxin-NADP reductase (FNR) module"/>
    <property type="match status" value="1"/>
</dbReference>
<evidence type="ECO:0000256" key="1">
    <source>
        <dbReference type="ARBA" id="ARBA00001917"/>
    </source>
</evidence>
<keyword evidence="4" id="KW-0288">FMN</keyword>
<dbReference type="Gene3D" id="2.40.30.10">
    <property type="entry name" value="Translation factors"/>
    <property type="match status" value="1"/>
</dbReference>
<evidence type="ECO:0000256" key="8">
    <source>
        <dbReference type="ARBA" id="ARBA00023797"/>
    </source>
</evidence>
<dbReference type="InterPro" id="IPR017938">
    <property type="entry name" value="Riboflavin_synthase-like_b-brl"/>
</dbReference>
<dbReference type="PROSITE" id="PS50902">
    <property type="entry name" value="FLAVODOXIN_LIKE"/>
    <property type="match status" value="1"/>
</dbReference>
<dbReference type="Pfam" id="PF00258">
    <property type="entry name" value="Flavodoxin_1"/>
    <property type="match status" value="1"/>
</dbReference>
<feature type="signal peptide" evidence="9">
    <location>
        <begin position="1"/>
        <end position="34"/>
    </location>
</feature>
<keyword evidence="7" id="KW-0560">Oxidoreductase</keyword>
<evidence type="ECO:0000256" key="2">
    <source>
        <dbReference type="ARBA" id="ARBA00001974"/>
    </source>
</evidence>
<organism evidence="12 13">
    <name type="scientific">Seminavis robusta</name>
    <dbReference type="NCBI Taxonomy" id="568900"/>
    <lineage>
        <taxon>Eukaryota</taxon>
        <taxon>Sar</taxon>
        <taxon>Stramenopiles</taxon>
        <taxon>Ochrophyta</taxon>
        <taxon>Bacillariophyta</taxon>
        <taxon>Bacillariophyceae</taxon>
        <taxon>Bacillariophycidae</taxon>
        <taxon>Naviculales</taxon>
        <taxon>Naviculaceae</taxon>
        <taxon>Seminavis</taxon>
    </lineage>
</organism>
<dbReference type="InterPro" id="IPR008254">
    <property type="entry name" value="Flavodoxin/NO_synth"/>
</dbReference>
<reference evidence="12" key="1">
    <citation type="submission" date="2020-06" db="EMBL/GenBank/DDBJ databases">
        <authorList>
            <consortium name="Plant Systems Biology data submission"/>
        </authorList>
    </citation>
    <scope>NUCLEOTIDE SEQUENCE</scope>
    <source>
        <strain evidence="12">D6</strain>
    </source>
</reference>
<dbReference type="PRINTS" id="PR00371">
    <property type="entry name" value="FPNCR"/>
</dbReference>
<dbReference type="PRINTS" id="PR00369">
    <property type="entry name" value="FLAVODOXIN"/>
</dbReference>
<feature type="domain" description="FAD-binding FR-type" evidence="11">
    <location>
        <begin position="292"/>
        <end position="573"/>
    </location>
</feature>
<name>A0A9N8HI44_9STRA</name>
<dbReference type="InterPro" id="IPR017927">
    <property type="entry name" value="FAD-bd_FR_type"/>
</dbReference>
<dbReference type="SUPFAM" id="SSF52218">
    <property type="entry name" value="Flavoproteins"/>
    <property type="match status" value="1"/>
</dbReference>
<dbReference type="SUPFAM" id="SSF52343">
    <property type="entry name" value="Ferredoxin reductase-like, C-terminal NADP-linked domain"/>
    <property type="match status" value="1"/>
</dbReference>
<evidence type="ECO:0000313" key="12">
    <source>
        <dbReference type="EMBL" id="CAB9516023.1"/>
    </source>
</evidence>
<feature type="chain" id="PRO_5040481288" description="NADPH--hemoprotein reductase" evidence="9">
    <location>
        <begin position="35"/>
        <end position="665"/>
    </location>
</feature>
<protein>
    <recommendedName>
        <fullName evidence="8">NADPH--hemoprotein reductase</fullName>
        <ecNumber evidence="8">1.6.2.4</ecNumber>
    </recommendedName>
</protein>
<dbReference type="Gene3D" id="3.40.50.360">
    <property type="match status" value="1"/>
</dbReference>
<dbReference type="InterPro" id="IPR039261">
    <property type="entry name" value="FNR_nucleotide-bd"/>
</dbReference>
<comment type="cofactor">
    <cofactor evidence="1">
        <name>FMN</name>
        <dbReference type="ChEBI" id="CHEBI:58210"/>
    </cofactor>
</comment>